<dbReference type="Gene3D" id="2.60.40.10">
    <property type="entry name" value="Immunoglobulins"/>
    <property type="match status" value="1"/>
</dbReference>
<dbReference type="EMBL" id="SNRY01000021">
    <property type="protein sequence ID" value="KAA6350887.1"/>
    <property type="molecule type" value="Genomic_DNA"/>
</dbReference>
<evidence type="ECO:0000259" key="4">
    <source>
        <dbReference type="SMART" id="SM01217"/>
    </source>
</evidence>
<dbReference type="SUPFAM" id="SSF51445">
    <property type="entry name" value="(Trans)glycosidases"/>
    <property type="match status" value="1"/>
</dbReference>
<dbReference type="InterPro" id="IPR013783">
    <property type="entry name" value="Ig-like_fold"/>
</dbReference>
<dbReference type="InterPro" id="IPR036881">
    <property type="entry name" value="Glyco_hydro_3_C_sf"/>
</dbReference>
<dbReference type="PRINTS" id="PR00133">
    <property type="entry name" value="GLHYDRLASE3"/>
</dbReference>
<comment type="similarity">
    <text evidence="1">Belongs to the glycosyl hydrolase 3 family.</text>
</comment>
<dbReference type="GO" id="GO:0005975">
    <property type="term" value="P:carbohydrate metabolic process"/>
    <property type="evidence" value="ECO:0007669"/>
    <property type="project" value="InterPro"/>
</dbReference>
<dbReference type="Gene3D" id="3.20.20.300">
    <property type="entry name" value="Glycoside hydrolase, family 3, N-terminal domain"/>
    <property type="match status" value="1"/>
</dbReference>
<evidence type="ECO:0000256" key="3">
    <source>
        <dbReference type="ARBA" id="ARBA00023277"/>
    </source>
</evidence>
<accession>A0A5J4SY00</accession>
<gene>
    <name evidence="5" type="ORF">EZS27_001734</name>
</gene>
<dbReference type="SUPFAM" id="SSF52279">
    <property type="entry name" value="Beta-D-glucan exohydrolase, C-terminal domain"/>
    <property type="match status" value="1"/>
</dbReference>
<feature type="domain" description="Fibronectin type III-like" evidence="4">
    <location>
        <begin position="648"/>
        <end position="718"/>
    </location>
</feature>
<evidence type="ECO:0000256" key="2">
    <source>
        <dbReference type="ARBA" id="ARBA00022801"/>
    </source>
</evidence>
<dbReference type="SMART" id="SM01217">
    <property type="entry name" value="Fn3_like"/>
    <property type="match status" value="1"/>
</dbReference>
<keyword evidence="2 5" id="KW-0378">Hydrolase</keyword>
<dbReference type="PANTHER" id="PTHR42715">
    <property type="entry name" value="BETA-GLUCOSIDASE"/>
    <property type="match status" value="1"/>
</dbReference>
<dbReference type="AlphaFoldDB" id="A0A5J4SY00"/>
<evidence type="ECO:0000313" key="5">
    <source>
        <dbReference type="EMBL" id="KAA6350887.1"/>
    </source>
</evidence>
<name>A0A5J4SY00_9ZZZZ</name>
<evidence type="ECO:0000256" key="1">
    <source>
        <dbReference type="ARBA" id="ARBA00005336"/>
    </source>
</evidence>
<dbReference type="InterPro" id="IPR036962">
    <property type="entry name" value="Glyco_hydro_3_N_sf"/>
</dbReference>
<dbReference type="InterPro" id="IPR002772">
    <property type="entry name" value="Glyco_hydro_3_C"/>
</dbReference>
<dbReference type="GO" id="GO:0008422">
    <property type="term" value="F:beta-glucosidase activity"/>
    <property type="evidence" value="ECO:0007669"/>
    <property type="project" value="UniProtKB-EC"/>
</dbReference>
<dbReference type="InterPro" id="IPR026891">
    <property type="entry name" value="Fn3-like"/>
</dbReference>
<dbReference type="EC" id="3.2.1.21" evidence="5"/>
<dbReference type="PANTHER" id="PTHR42715:SF10">
    <property type="entry name" value="BETA-GLUCOSIDASE"/>
    <property type="match status" value="1"/>
</dbReference>
<dbReference type="Gene3D" id="3.40.50.1700">
    <property type="entry name" value="Glycoside hydrolase family 3 C-terminal domain"/>
    <property type="match status" value="1"/>
</dbReference>
<keyword evidence="5" id="KW-0326">Glycosidase</keyword>
<dbReference type="InterPro" id="IPR019800">
    <property type="entry name" value="Glyco_hydro_3_AS"/>
</dbReference>
<dbReference type="PROSITE" id="PS00775">
    <property type="entry name" value="GLYCOSYL_HYDROL_F3"/>
    <property type="match status" value="1"/>
</dbReference>
<dbReference type="Pfam" id="PF14310">
    <property type="entry name" value="Fn3-like"/>
    <property type="match status" value="1"/>
</dbReference>
<dbReference type="InterPro" id="IPR001764">
    <property type="entry name" value="Glyco_hydro_3_N"/>
</dbReference>
<proteinExistence type="inferred from homology"/>
<dbReference type="InterPro" id="IPR050288">
    <property type="entry name" value="Cellulose_deg_GH3"/>
</dbReference>
<dbReference type="InterPro" id="IPR017853">
    <property type="entry name" value="GH"/>
</dbReference>
<dbReference type="FunFam" id="2.60.40.10:FF:000495">
    <property type="entry name" value="Periplasmic beta-glucosidase"/>
    <property type="match status" value="1"/>
</dbReference>
<dbReference type="Pfam" id="PF01915">
    <property type="entry name" value="Glyco_hydro_3_C"/>
    <property type="match status" value="1"/>
</dbReference>
<comment type="caution">
    <text evidence="5">The sequence shown here is derived from an EMBL/GenBank/DDBJ whole genome shotgun (WGS) entry which is preliminary data.</text>
</comment>
<sequence length="729" mass="80344">MKHLSMKGITALLSCMLCLSGCSLPDQRPPSQLIKNEAKIKSIIEKMTLEEKIAMIHGKHMFTSAGVERLGIADIIYADGPFGVREEMEPHSWHSLGLTNDSSTFFPTGSALAATWSKDLAYAYGKSLAQEARLRGIDMILGPAINIQRLPTGGRTYEYLSEDPFLNAQLSVGYTQGVQGKGVAVCLKHYALNNQENNRGRVNVIVNPRTMREIYLLPFEAAVKEADAYGVMAAYNKVAGDWCSENDLLLNQILRKEWKFKGMVISDWGGVHHTVDAALHGLDVEMPDSRFFGQALIDSIQAGKIPVSVIDEKVRNILRVRFAIEPVLAEEANQTMTAQAEQARVAYHVAAKSIVLLKNKESFLPLNLNSYKKIAVIGDNAIRKQANGGYGAGVKALYEITPLEGLQAKTGNRAEIIFSQGYRGFTGQERIARLSPYSQADPELLQEAVRTAKNADLVLFIAGNNREVETEGSDRTQLILPSGQDEVIKAIAAVNPNIVTVVVAGAPVDLSVAEAYSSSIVIAWFNGTEGGNALADVLLGNISPSGKLPFTFPVKLEDSPAYALTNYPQTTTETGGDKNVAIYSEELLVGYRWFDTKGIAPRYSFGHGLSYTTFEYTNLQTKKEQYGSNESIDVTFELKNTGEREADEVVQLYVHRLDAVIEWPVKELKAFERVTLKSGESQTITLTVPVSKLRYWNEDNHKWVLEHSEIELLLGSSSSDIRLTKKVKI</sequence>
<protein>
    <submittedName>
        <fullName evidence="5">Beta-glucosidase</fullName>
        <ecNumber evidence="5">3.2.1.21</ecNumber>
    </submittedName>
</protein>
<organism evidence="5">
    <name type="scientific">termite gut metagenome</name>
    <dbReference type="NCBI Taxonomy" id="433724"/>
    <lineage>
        <taxon>unclassified sequences</taxon>
        <taxon>metagenomes</taxon>
        <taxon>organismal metagenomes</taxon>
    </lineage>
</organism>
<reference evidence="5" key="1">
    <citation type="submission" date="2019-03" db="EMBL/GenBank/DDBJ databases">
        <title>Single cell metagenomics reveals metabolic interactions within the superorganism composed of flagellate Streblomastix strix and complex community of Bacteroidetes bacteria on its surface.</title>
        <authorList>
            <person name="Treitli S.C."/>
            <person name="Kolisko M."/>
            <person name="Husnik F."/>
            <person name="Keeling P."/>
            <person name="Hampl V."/>
        </authorList>
    </citation>
    <scope>NUCLEOTIDE SEQUENCE</scope>
    <source>
        <strain evidence="5">STM</strain>
    </source>
</reference>
<keyword evidence="3" id="KW-0119">Carbohydrate metabolism</keyword>
<dbReference type="Pfam" id="PF00933">
    <property type="entry name" value="Glyco_hydro_3"/>
    <property type="match status" value="1"/>
</dbReference>